<accession>A0A418Y816</accession>
<dbReference type="OrthoDB" id="8657357at2"/>
<comment type="caution">
    <text evidence="2">The sequence shown here is derived from an EMBL/GenBank/DDBJ whole genome shotgun (WGS) entry which is preliminary data.</text>
</comment>
<keyword evidence="3" id="KW-1185">Reference proteome</keyword>
<keyword evidence="1" id="KW-1133">Transmembrane helix</keyword>
<gene>
    <name evidence="2" type="ORF">D3872_01110</name>
</gene>
<name>A0A418Y816_9BURK</name>
<dbReference type="AlphaFoldDB" id="A0A418Y816"/>
<dbReference type="RefSeq" id="WP_119809069.1">
    <property type="nucleotide sequence ID" value="NZ_QYUP01000010.1"/>
</dbReference>
<sequence>MKQTDSKPRGRSFGGTMKAIAWSFIGLRRKSDFDDDVEGGMNPFYVIIAALIGAALFIALLVFVAQSAVA</sequence>
<dbReference type="EMBL" id="QYUP01000010">
    <property type="protein sequence ID" value="RJG27479.1"/>
    <property type="molecule type" value="Genomic_DNA"/>
</dbReference>
<evidence type="ECO:0000313" key="2">
    <source>
        <dbReference type="EMBL" id="RJG27479.1"/>
    </source>
</evidence>
<evidence type="ECO:0000313" key="3">
    <source>
        <dbReference type="Proteomes" id="UP000284006"/>
    </source>
</evidence>
<organism evidence="2 3">
    <name type="scientific">Massilia cavernae</name>
    <dbReference type="NCBI Taxonomy" id="2320864"/>
    <lineage>
        <taxon>Bacteria</taxon>
        <taxon>Pseudomonadati</taxon>
        <taxon>Pseudomonadota</taxon>
        <taxon>Betaproteobacteria</taxon>
        <taxon>Burkholderiales</taxon>
        <taxon>Oxalobacteraceae</taxon>
        <taxon>Telluria group</taxon>
        <taxon>Massilia</taxon>
    </lineage>
</organism>
<protein>
    <submittedName>
        <fullName evidence="2">DUF2970 domain-containing protein</fullName>
    </submittedName>
</protein>
<keyword evidence="1" id="KW-0812">Transmembrane</keyword>
<reference evidence="2 3" key="1">
    <citation type="submission" date="2018-09" db="EMBL/GenBank/DDBJ databases">
        <authorList>
            <person name="Zhu H."/>
        </authorList>
    </citation>
    <scope>NUCLEOTIDE SEQUENCE [LARGE SCALE GENOMIC DNA]</scope>
    <source>
        <strain evidence="2 3">K1S02-61</strain>
    </source>
</reference>
<dbReference type="InterPro" id="IPR021344">
    <property type="entry name" value="DUF2970"/>
</dbReference>
<proteinExistence type="predicted"/>
<evidence type="ECO:0000256" key="1">
    <source>
        <dbReference type="SAM" id="Phobius"/>
    </source>
</evidence>
<keyword evidence="1" id="KW-0472">Membrane</keyword>
<feature type="transmembrane region" description="Helical" evidence="1">
    <location>
        <begin position="44"/>
        <end position="65"/>
    </location>
</feature>
<dbReference type="Proteomes" id="UP000284006">
    <property type="component" value="Unassembled WGS sequence"/>
</dbReference>
<dbReference type="Pfam" id="PF11174">
    <property type="entry name" value="DUF2970"/>
    <property type="match status" value="1"/>
</dbReference>